<dbReference type="GO" id="GO:0006508">
    <property type="term" value="P:proteolysis"/>
    <property type="evidence" value="ECO:0007669"/>
    <property type="project" value="InterPro"/>
</dbReference>
<reference evidence="3 4" key="1">
    <citation type="submission" date="2016-10" db="EMBL/GenBank/DDBJ databases">
        <authorList>
            <person name="de Groot N.N."/>
        </authorList>
    </citation>
    <scope>NUCLEOTIDE SEQUENCE [LARGE SCALE GENOMIC DNA]</scope>
    <source>
        <strain evidence="3 4">DSM 527</strain>
    </source>
</reference>
<gene>
    <name evidence="3" type="ORF">SAMN04488121_101619</name>
</gene>
<feature type="domain" description="Peptidase S9 prolyl oligopeptidase catalytic" evidence="2">
    <location>
        <begin position="699"/>
        <end position="872"/>
    </location>
</feature>
<accession>A0A1G7HVE0</accession>
<sequence>MMRIFVIYFLLFVISENVWAQKNVIDKAACDNWESLHELSGKSCILSNDGKYVVYQYGKEDFQNFVVIKELMGPLYFAFYNAMYPKISQDSKTFLALLPSDSLVILTFSNKRIEYISNVRSYSIPDNGLGKWMCYIVKGNPDCLVVKNLSTGKSRSYFGADNSWFNGLGNDLVIRTAKGLVWLDLNSWKEELIPESKNSGFLSFDNTGSQIAFITKSNGNELKYFKKGMPAPIILADKSFNGINGDFSVGDFPVSFSKGEAAVVFCLKKNKEQIFQRDIRKITNAVTVWNYKDLGIPEMQKRRLDELENGNYMAVVNINTKNIVQLEDDSLFVEYGCVGDGFALVSTRVMDDEFYWNGQIKRLFLVTLKDGRKREVFASGYPAYNNVLLSPTEKFVVWFDATMKEYWCYSIDENRSYSISSKIDEPLCKSQRGEADRLRDVQWPYGVSNWVSNQEALLIYGQYDIWKIDPFGRLEPVNITRGFGKKNSIIFRTIAENKNPLYIYPNELLLSAFNPVNKENGFWSIDLNKLSNPKKRIMDSYAYYFASSTSLNTSQACEDPGSLSYKPIKSKSTNIFIVRRMSIDEAPNLFFTSDFRDFKEVTKLKPQATYNWMTSELVRWKLPDGFVCSGILYKPENFDSSRKYPVILNYYERRSDGLNVFRMPRLSGHNIDIAWYVSRGYLIFEPDIYYRPGKTAQSIVDVVTSAVNYLSMRKYINKEKLGIQGQSFGGYETNVLATQTNIFAAACQMAGPTDLISEYGSIRVGGINNQASSDVGQRNLRVFPWEHPDIFIENSPIFHIGKMTTPLLIVHNKDDGAISYSQGLELYLNMRRARKKVWLLEYDKEGHDILDPNNQLDFTIRMQQFFDYYLKDCKPPYWMTRGIAINLREYDSGLGIDSSGLIP</sequence>
<dbReference type="InterPro" id="IPR029058">
    <property type="entry name" value="AB_hydrolase_fold"/>
</dbReference>
<dbReference type="STRING" id="104663.SAMN04488121_101619"/>
<dbReference type="RefSeq" id="WP_176842147.1">
    <property type="nucleotide sequence ID" value="NZ_FNBN01000001.1"/>
</dbReference>
<organism evidence="3 4">
    <name type="scientific">Chitinophaga filiformis</name>
    <name type="common">Myxococcus filiformis</name>
    <name type="synonym">Flexibacter filiformis</name>
    <dbReference type="NCBI Taxonomy" id="104663"/>
    <lineage>
        <taxon>Bacteria</taxon>
        <taxon>Pseudomonadati</taxon>
        <taxon>Bacteroidota</taxon>
        <taxon>Chitinophagia</taxon>
        <taxon>Chitinophagales</taxon>
        <taxon>Chitinophagaceae</taxon>
        <taxon>Chitinophaga</taxon>
    </lineage>
</organism>
<proteinExistence type="predicted"/>
<dbReference type="InterPro" id="IPR001375">
    <property type="entry name" value="Peptidase_S9_cat"/>
</dbReference>
<dbReference type="EMBL" id="FNBN01000001">
    <property type="protein sequence ID" value="SDF04487.1"/>
    <property type="molecule type" value="Genomic_DNA"/>
</dbReference>
<keyword evidence="1" id="KW-0378">Hydrolase</keyword>
<dbReference type="AlphaFoldDB" id="A0A1G7HVE0"/>
<evidence type="ECO:0000313" key="4">
    <source>
        <dbReference type="Proteomes" id="UP000199045"/>
    </source>
</evidence>
<dbReference type="Gene3D" id="3.40.50.1820">
    <property type="entry name" value="alpha/beta hydrolase"/>
    <property type="match status" value="1"/>
</dbReference>
<evidence type="ECO:0000259" key="2">
    <source>
        <dbReference type="Pfam" id="PF00326"/>
    </source>
</evidence>
<dbReference type="PANTHER" id="PTHR42776">
    <property type="entry name" value="SERINE PEPTIDASE S9 FAMILY MEMBER"/>
    <property type="match status" value="1"/>
</dbReference>
<dbReference type="SUPFAM" id="SSF69304">
    <property type="entry name" value="Tricorn protease N-terminal domain"/>
    <property type="match status" value="1"/>
</dbReference>
<dbReference type="Pfam" id="PF00326">
    <property type="entry name" value="Peptidase_S9"/>
    <property type="match status" value="1"/>
</dbReference>
<protein>
    <submittedName>
        <fullName evidence="3">Prolyl oligopeptidase family protein</fullName>
    </submittedName>
</protein>
<dbReference type="SUPFAM" id="SSF53474">
    <property type="entry name" value="alpha/beta-Hydrolases"/>
    <property type="match status" value="1"/>
</dbReference>
<dbReference type="Proteomes" id="UP000199045">
    <property type="component" value="Unassembled WGS sequence"/>
</dbReference>
<dbReference type="PANTHER" id="PTHR42776:SF27">
    <property type="entry name" value="DIPEPTIDYL PEPTIDASE FAMILY MEMBER 6"/>
    <property type="match status" value="1"/>
</dbReference>
<evidence type="ECO:0000256" key="1">
    <source>
        <dbReference type="ARBA" id="ARBA00022801"/>
    </source>
</evidence>
<evidence type="ECO:0000313" key="3">
    <source>
        <dbReference type="EMBL" id="SDF04487.1"/>
    </source>
</evidence>
<name>A0A1G7HVE0_CHIFI</name>
<dbReference type="GO" id="GO:0004252">
    <property type="term" value="F:serine-type endopeptidase activity"/>
    <property type="evidence" value="ECO:0007669"/>
    <property type="project" value="TreeGrafter"/>
</dbReference>